<keyword evidence="2" id="KW-1185">Reference proteome</keyword>
<dbReference type="EMBL" id="JAGYWB010000010">
    <property type="protein sequence ID" value="KAI0508134.1"/>
    <property type="molecule type" value="Genomic_DNA"/>
</dbReference>
<dbReference type="Proteomes" id="UP000829196">
    <property type="component" value="Unassembled WGS sequence"/>
</dbReference>
<sequence length="49" mass="5920">MDAKKHMYQCLLVTPLFPPLTYLKQVWRRTRTEQVIFNTKPLQSQNKVE</sequence>
<dbReference type="SMR" id="A0A8T3BB78"/>
<evidence type="ECO:0000313" key="1">
    <source>
        <dbReference type="EMBL" id="KAI0508134.1"/>
    </source>
</evidence>
<reference evidence="1" key="1">
    <citation type="journal article" date="2022" name="Front. Genet.">
        <title>Chromosome-Scale Assembly of the Dendrobium nobile Genome Provides Insights Into the Molecular Mechanism of the Biosynthesis of the Medicinal Active Ingredient of Dendrobium.</title>
        <authorList>
            <person name="Xu Q."/>
            <person name="Niu S.-C."/>
            <person name="Li K.-L."/>
            <person name="Zheng P.-J."/>
            <person name="Zhang X.-J."/>
            <person name="Jia Y."/>
            <person name="Liu Y."/>
            <person name="Niu Y.-X."/>
            <person name="Yu L.-H."/>
            <person name="Chen D.-F."/>
            <person name="Zhang G.-Q."/>
        </authorList>
    </citation>
    <scope>NUCLEOTIDE SEQUENCE</scope>
    <source>
        <tissue evidence="1">Leaf</tissue>
    </source>
</reference>
<accession>A0A8T3BB78</accession>
<proteinExistence type="predicted"/>
<comment type="caution">
    <text evidence="1">The sequence shown here is derived from an EMBL/GenBank/DDBJ whole genome shotgun (WGS) entry which is preliminary data.</text>
</comment>
<organism evidence="1 2">
    <name type="scientific">Dendrobium nobile</name>
    <name type="common">Orchid</name>
    <dbReference type="NCBI Taxonomy" id="94219"/>
    <lineage>
        <taxon>Eukaryota</taxon>
        <taxon>Viridiplantae</taxon>
        <taxon>Streptophyta</taxon>
        <taxon>Embryophyta</taxon>
        <taxon>Tracheophyta</taxon>
        <taxon>Spermatophyta</taxon>
        <taxon>Magnoliopsida</taxon>
        <taxon>Liliopsida</taxon>
        <taxon>Asparagales</taxon>
        <taxon>Orchidaceae</taxon>
        <taxon>Epidendroideae</taxon>
        <taxon>Malaxideae</taxon>
        <taxon>Dendrobiinae</taxon>
        <taxon>Dendrobium</taxon>
    </lineage>
</organism>
<dbReference type="AlphaFoldDB" id="A0A8T3BB78"/>
<protein>
    <submittedName>
        <fullName evidence="1">Uncharacterized protein</fullName>
    </submittedName>
</protein>
<name>A0A8T3BB78_DENNO</name>
<gene>
    <name evidence="1" type="ORF">KFK09_014268</name>
</gene>
<evidence type="ECO:0000313" key="2">
    <source>
        <dbReference type="Proteomes" id="UP000829196"/>
    </source>
</evidence>